<evidence type="ECO:0000256" key="2">
    <source>
        <dbReference type="SAM" id="Coils"/>
    </source>
</evidence>
<dbReference type="PANTHER" id="PTHR11505">
    <property type="entry name" value="L1 TRANSPOSABLE ELEMENT-RELATED"/>
    <property type="match status" value="1"/>
</dbReference>
<proteinExistence type="inferred from homology"/>
<organism evidence="4 5">
    <name type="scientific">Leptobrachium leishanense</name>
    <name type="common">Leishan spiny toad</name>
    <dbReference type="NCBI Taxonomy" id="445787"/>
    <lineage>
        <taxon>Eukaryota</taxon>
        <taxon>Metazoa</taxon>
        <taxon>Chordata</taxon>
        <taxon>Craniata</taxon>
        <taxon>Vertebrata</taxon>
        <taxon>Euteleostomi</taxon>
        <taxon>Amphibia</taxon>
        <taxon>Batrachia</taxon>
        <taxon>Anura</taxon>
        <taxon>Pelobatoidea</taxon>
        <taxon>Megophryidae</taxon>
        <taxon>Leptobrachium</taxon>
    </lineage>
</organism>
<evidence type="ECO:0000313" key="4">
    <source>
        <dbReference type="Ensembl" id="ENSLLEP00000024944.1"/>
    </source>
</evidence>
<reference evidence="4" key="2">
    <citation type="submission" date="2025-09" db="UniProtKB">
        <authorList>
            <consortium name="Ensembl"/>
        </authorList>
    </citation>
    <scope>IDENTIFICATION</scope>
</reference>
<dbReference type="Gene3D" id="3.30.250.20">
    <property type="entry name" value="L1 transposable element, C-terminal domain"/>
    <property type="match status" value="1"/>
</dbReference>
<reference evidence="4" key="1">
    <citation type="submission" date="2025-08" db="UniProtKB">
        <authorList>
            <consortium name="Ensembl"/>
        </authorList>
    </citation>
    <scope>IDENTIFICATION</scope>
</reference>
<protein>
    <submittedName>
        <fullName evidence="4">Uncharacterized protein</fullName>
    </submittedName>
</protein>
<dbReference type="InterPro" id="IPR042566">
    <property type="entry name" value="L1_C"/>
</dbReference>
<evidence type="ECO:0000313" key="5">
    <source>
        <dbReference type="Proteomes" id="UP000694569"/>
    </source>
</evidence>
<feature type="region of interest" description="Disordered" evidence="3">
    <location>
        <begin position="1"/>
        <end position="49"/>
    </location>
</feature>
<dbReference type="Ensembl" id="ENSLLET00000025900.1">
    <property type="protein sequence ID" value="ENSLLEP00000024944.1"/>
    <property type="gene ID" value="ENSLLEG00000015878.1"/>
</dbReference>
<accession>A0A8C5PMH8</accession>
<dbReference type="InterPro" id="IPR004244">
    <property type="entry name" value="Transposase_22"/>
</dbReference>
<dbReference type="AlphaFoldDB" id="A0A8C5PMH8"/>
<dbReference type="OrthoDB" id="9909646at2759"/>
<comment type="similarity">
    <text evidence="1">Belongs to the transposase 22 family.</text>
</comment>
<name>A0A8C5PMH8_9ANUR</name>
<evidence type="ECO:0000256" key="3">
    <source>
        <dbReference type="SAM" id="MobiDB-lite"/>
    </source>
</evidence>
<dbReference type="Gene3D" id="1.20.120.20">
    <property type="entry name" value="Apolipoprotein"/>
    <property type="match status" value="1"/>
</dbReference>
<feature type="coiled-coil region" evidence="2">
    <location>
        <begin position="84"/>
        <end position="139"/>
    </location>
</feature>
<keyword evidence="5" id="KW-1185">Reference proteome</keyword>
<dbReference type="Proteomes" id="UP000694569">
    <property type="component" value="Unplaced"/>
</dbReference>
<dbReference type="FunFam" id="3.30.70.1820:FF:000002">
    <property type="entry name" value="LINE-1 retrotransposable element ORF1 protein"/>
    <property type="match status" value="1"/>
</dbReference>
<dbReference type="GeneTree" id="ENSGT01010000228629"/>
<sequence>MAAAKSKKTGDRQDFFTPKQQKRREEAARQNGDGSPPASPGPRGAGLNSDIETLSQKMETLLNEFSATLTSRLDAVSAEIRGDIRNLGERTSALEDKMAETTEAHNIMAARVDEMEDRLERYANKIADLEDRSRRHNLKIRGIPESVSPRDLRQYVTEFLSHLLPDATMDSLLMDRVHRIPKPPSAPPNVPRDVILRLHYFKPREDALRALRTPGAQGPTYAKLSVFPDLSQATLQRRRQFRPITDTLRLAGVSYRWGYPTKILILKDGVVNVITSPEQGRRTL</sequence>
<keyword evidence="2" id="KW-0175">Coiled coil</keyword>
<evidence type="ECO:0000256" key="1">
    <source>
        <dbReference type="ARBA" id="ARBA00061640"/>
    </source>
</evidence>
<dbReference type="Gene3D" id="3.30.70.1820">
    <property type="entry name" value="L1 transposable element, RRM domain"/>
    <property type="match status" value="1"/>
</dbReference>